<dbReference type="EMBL" id="KB376366">
    <property type="protein sequence ID" value="EMC89848.1"/>
    <property type="molecule type" value="Genomic_DNA"/>
</dbReference>
<proteinExistence type="predicted"/>
<feature type="region of interest" description="Disordered" evidence="1">
    <location>
        <begin position="1"/>
        <end position="35"/>
    </location>
</feature>
<protein>
    <submittedName>
        <fullName evidence="2">Synaptotagmin-1</fullName>
    </submittedName>
</protein>
<accession>R7VVJ2</accession>
<sequence length="107" mass="11342">MVSESHPAALAAPQATTAAAAPPSPGGGGGKEDAFSKLKEKFMNELNKIPSRAAKVKDEEPGFGTQIHKPELKALVLFRTTQKQDAQVYPEGKNGLRNRSGLTDLSI</sequence>
<name>R7VVJ2_COLLI</name>
<feature type="compositionally biased region" description="Low complexity" evidence="1">
    <location>
        <begin position="7"/>
        <end position="21"/>
    </location>
</feature>
<evidence type="ECO:0000256" key="1">
    <source>
        <dbReference type="SAM" id="MobiDB-lite"/>
    </source>
</evidence>
<feature type="region of interest" description="Disordered" evidence="1">
    <location>
        <begin position="83"/>
        <end position="107"/>
    </location>
</feature>
<organism evidence="2">
    <name type="scientific">Columba livia</name>
    <name type="common">Rock dove</name>
    <dbReference type="NCBI Taxonomy" id="8932"/>
    <lineage>
        <taxon>Eukaryota</taxon>
        <taxon>Metazoa</taxon>
        <taxon>Chordata</taxon>
        <taxon>Craniata</taxon>
        <taxon>Vertebrata</taxon>
        <taxon>Euteleostomi</taxon>
        <taxon>Archelosauria</taxon>
        <taxon>Archosauria</taxon>
        <taxon>Dinosauria</taxon>
        <taxon>Saurischia</taxon>
        <taxon>Theropoda</taxon>
        <taxon>Coelurosauria</taxon>
        <taxon>Aves</taxon>
        <taxon>Neognathae</taxon>
        <taxon>Neoaves</taxon>
        <taxon>Columbimorphae</taxon>
        <taxon>Columbiformes</taxon>
        <taxon>Columbidae</taxon>
        <taxon>Columba</taxon>
    </lineage>
</organism>
<dbReference type="AlphaFoldDB" id="R7VVJ2"/>
<reference evidence="2" key="1">
    <citation type="journal article" date="2013" name="Science">
        <title>Genomic diversity and evolution of the head crest in the rock pigeon.</title>
        <authorList>
            <person name="Shapiro M.D."/>
            <person name="Kronenberg Z."/>
            <person name="Li C."/>
            <person name="Domyan E.T."/>
            <person name="Pan H."/>
            <person name="Campbell M."/>
            <person name="Tan H."/>
            <person name="Huff C.D."/>
            <person name="Hu H."/>
            <person name="Vickrey A.I."/>
            <person name="Nielsen S.C."/>
            <person name="Stringham S.A."/>
            <person name="Hu H."/>
            <person name="Willerslev E."/>
            <person name="Gilbert M.T."/>
            <person name="Yandell M."/>
            <person name="Zhang G."/>
            <person name="Wang J."/>
        </authorList>
    </citation>
    <scope>NUCLEOTIDE SEQUENCE [LARGE SCALE GENOMIC DNA]</scope>
    <source>
        <tissue evidence="2">Blood</tissue>
    </source>
</reference>
<evidence type="ECO:0000313" key="2">
    <source>
        <dbReference type="EMBL" id="EMC89848.1"/>
    </source>
</evidence>
<gene>
    <name evidence="2" type="ORF">A306_01100</name>
</gene>